<evidence type="ECO:0000313" key="1">
    <source>
        <dbReference type="EMBL" id="BDI29681.1"/>
    </source>
</evidence>
<gene>
    <name evidence="1" type="ORF">CCAX7_17320</name>
</gene>
<protein>
    <submittedName>
        <fullName evidence="1">Uncharacterized protein</fullName>
    </submittedName>
</protein>
<dbReference type="RefSeq" id="WP_119324218.1">
    <property type="nucleotide sequence ID" value="NZ_AP025739.1"/>
</dbReference>
<dbReference type="InterPro" id="IPR006311">
    <property type="entry name" value="TAT_signal"/>
</dbReference>
<dbReference type="AlphaFoldDB" id="A0A402D3V2"/>
<reference evidence="1 2" key="1">
    <citation type="journal article" date="2019" name="Int. J. Syst. Evol. Microbiol.">
        <title>Capsulimonas corticalis gen. nov., sp. nov., an aerobic capsulated bacterium, of a novel bacterial order, Capsulimonadales ord. nov., of the class Armatimonadia of the phylum Armatimonadetes.</title>
        <authorList>
            <person name="Li J."/>
            <person name="Kudo C."/>
            <person name="Tonouchi A."/>
        </authorList>
    </citation>
    <scope>NUCLEOTIDE SEQUENCE [LARGE SCALE GENOMIC DNA]</scope>
    <source>
        <strain evidence="1 2">AX-7</strain>
    </source>
</reference>
<dbReference type="EMBL" id="AP025739">
    <property type="protein sequence ID" value="BDI29681.1"/>
    <property type="molecule type" value="Genomic_DNA"/>
</dbReference>
<sequence>MNHEPIAHTERREFLGSAARTAAIVAGATLLGPSLVRAAAPLQYKDIYRPKILNLPGGLKAGDDIQVLNYALTLEDLESDLYIQAVQRLTMGGTNKLGKQIPGLGVNDMEPDVKYLKIFAEVEAEHRDFLRGSLNSLFHGIAVSPYKYDFGIETKSREEVLDLVLTAEALGTAAYLGAVPYLKTRLFITAAAAIQGTEARHTATLTLVQNQLFGGSKPSSPLASDNHGIDMPMDPDAVLAKVSPYIVR</sequence>
<dbReference type="InterPro" id="IPR009078">
    <property type="entry name" value="Ferritin-like_SF"/>
</dbReference>
<proteinExistence type="predicted"/>
<dbReference type="SUPFAM" id="SSF47240">
    <property type="entry name" value="Ferritin-like"/>
    <property type="match status" value="1"/>
</dbReference>
<dbReference type="Pfam" id="PF13668">
    <property type="entry name" value="Ferritin_2"/>
    <property type="match status" value="1"/>
</dbReference>
<dbReference type="Proteomes" id="UP000287394">
    <property type="component" value="Chromosome"/>
</dbReference>
<keyword evidence="2" id="KW-1185">Reference proteome</keyword>
<dbReference type="PROSITE" id="PS51318">
    <property type="entry name" value="TAT"/>
    <property type="match status" value="1"/>
</dbReference>
<evidence type="ECO:0000313" key="2">
    <source>
        <dbReference type="Proteomes" id="UP000287394"/>
    </source>
</evidence>
<dbReference type="OrthoDB" id="954262at2"/>
<name>A0A402D3V2_9BACT</name>
<dbReference type="KEGG" id="ccot:CCAX7_17320"/>
<organism evidence="1 2">
    <name type="scientific">Capsulimonas corticalis</name>
    <dbReference type="NCBI Taxonomy" id="2219043"/>
    <lineage>
        <taxon>Bacteria</taxon>
        <taxon>Bacillati</taxon>
        <taxon>Armatimonadota</taxon>
        <taxon>Armatimonadia</taxon>
        <taxon>Capsulimonadales</taxon>
        <taxon>Capsulimonadaceae</taxon>
        <taxon>Capsulimonas</taxon>
    </lineage>
</organism>
<accession>A0A402D3V2</accession>